<dbReference type="SMART" id="SM00421">
    <property type="entry name" value="HTH_LUXR"/>
    <property type="match status" value="1"/>
</dbReference>
<dbReference type="PRINTS" id="PR00038">
    <property type="entry name" value="HTHLUXR"/>
</dbReference>
<dbReference type="PANTHER" id="PTHR44688:SF16">
    <property type="entry name" value="DNA-BINDING TRANSCRIPTIONAL ACTIVATOR DEVR_DOSR"/>
    <property type="match status" value="1"/>
</dbReference>
<keyword evidence="3" id="KW-0804">Transcription</keyword>
<evidence type="ECO:0000256" key="2">
    <source>
        <dbReference type="ARBA" id="ARBA00023125"/>
    </source>
</evidence>
<name>A0A5K7S776_9BACT</name>
<dbReference type="PROSITE" id="PS50043">
    <property type="entry name" value="HTH_LUXR_2"/>
    <property type="match status" value="1"/>
</dbReference>
<organism evidence="5 6">
    <name type="scientific">Aquipluma nitroreducens</name>
    <dbReference type="NCBI Taxonomy" id="2010828"/>
    <lineage>
        <taxon>Bacteria</taxon>
        <taxon>Pseudomonadati</taxon>
        <taxon>Bacteroidota</taxon>
        <taxon>Bacteroidia</taxon>
        <taxon>Marinilabiliales</taxon>
        <taxon>Prolixibacteraceae</taxon>
        <taxon>Aquipluma</taxon>
    </lineage>
</organism>
<dbReference type="InterPro" id="IPR016032">
    <property type="entry name" value="Sig_transdc_resp-reg_C-effctor"/>
</dbReference>
<evidence type="ECO:0000256" key="3">
    <source>
        <dbReference type="ARBA" id="ARBA00023163"/>
    </source>
</evidence>
<keyword evidence="2" id="KW-0238">DNA-binding</keyword>
<feature type="domain" description="HTH luxR-type" evidence="4">
    <location>
        <begin position="113"/>
        <end position="178"/>
    </location>
</feature>
<proteinExistence type="predicted"/>
<dbReference type="PROSITE" id="PS00622">
    <property type="entry name" value="HTH_LUXR_1"/>
    <property type="match status" value="1"/>
</dbReference>
<dbReference type="InterPro" id="IPR036388">
    <property type="entry name" value="WH-like_DNA-bd_sf"/>
</dbReference>
<dbReference type="PANTHER" id="PTHR44688">
    <property type="entry name" value="DNA-BINDING TRANSCRIPTIONAL ACTIVATOR DEVR_DOSR"/>
    <property type="match status" value="1"/>
</dbReference>
<dbReference type="InterPro" id="IPR000792">
    <property type="entry name" value="Tscrpt_reg_LuxR_C"/>
</dbReference>
<dbReference type="EMBL" id="AP018694">
    <property type="protein sequence ID" value="BBE17402.1"/>
    <property type="molecule type" value="Genomic_DNA"/>
</dbReference>
<evidence type="ECO:0000259" key="4">
    <source>
        <dbReference type="PROSITE" id="PS50043"/>
    </source>
</evidence>
<dbReference type="SUPFAM" id="SSF46894">
    <property type="entry name" value="C-terminal effector domain of the bipartite response regulators"/>
    <property type="match status" value="1"/>
</dbReference>
<gene>
    <name evidence="5" type="ORF">AQPE_1552</name>
</gene>
<reference evidence="5" key="1">
    <citation type="journal article" date="2020" name="Int. J. Syst. Evol. Microbiol.">
        <title>Aquipluma nitroreducens gen. nov. sp. nov., a novel facultatively anaerobic bacterium isolated from a freshwater lake.</title>
        <authorList>
            <person name="Watanabe M."/>
            <person name="Kojima H."/>
            <person name="Fukui M."/>
        </authorList>
    </citation>
    <scope>NUCLEOTIDE SEQUENCE</scope>
    <source>
        <strain evidence="5">MeG22</strain>
    </source>
</reference>
<dbReference type="KEGG" id="anf:AQPE_1552"/>
<dbReference type="AlphaFoldDB" id="A0A5K7S776"/>
<dbReference type="Pfam" id="PF00196">
    <property type="entry name" value="GerE"/>
    <property type="match status" value="1"/>
</dbReference>
<dbReference type="CDD" id="cd06170">
    <property type="entry name" value="LuxR_C_like"/>
    <property type="match status" value="1"/>
</dbReference>
<dbReference type="Proteomes" id="UP001193389">
    <property type="component" value="Chromosome"/>
</dbReference>
<dbReference type="GO" id="GO:0006355">
    <property type="term" value="P:regulation of DNA-templated transcription"/>
    <property type="evidence" value="ECO:0007669"/>
    <property type="project" value="InterPro"/>
</dbReference>
<dbReference type="Gene3D" id="1.10.10.10">
    <property type="entry name" value="Winged helix-like DNA-binding domain superfamily/Winged helix DNA-binding domain"/>
    <property type="match status" value="1"/>
</dbReference>
<sequence>MVISQSDLVLTGLFEVLKGSLASEVVLLHRGDELIDFQAMNGHILIIATLEEQEKSSALMRKILVSAQQIQFMTLHLEADSVYSNQTINLFDAPTLICYKVNEILNSFISDQNKDTDTELTKREIEVLQMVTKGHSNKEIADLLFVSTHTVISHRKNISEKTGIKSASGLTMYAILKKIIDVNEIDTADLI</sequence>
<evidence type="ECO:0000256" key="1">
    <source>
        <dbReference type="ARBA" id="ARBA00023015"/>
    </source>
</evidence>
<accession>A0A5K7S776</accession>
<keyword evidence="1" id="KW-0805">Transcription regulation</keyword>
<keyword evidence="6" id="KW-1185">Reference proteome</keyword>
<dbReference type="GO" id="GO:0003677">
    <property type="term" value="F:DNA binding"/>
    <property type="evidence" value="ECO:0007669"/>
    <property type="project" value="UniProtKB-KW"/>
</dbReference>
<protein>
    <submittedName>
        <fullName evidence="5">Transcriptional regulator</fullName>
    </submittedName>
</protein>
<evidence type="ECO:0000313" key="5">
    <source>
        <dbReference type="EMBL" id="BBE17402.1"/>
    </source>
</evidence>
<evidence type="ECO:0000313" key="6">
    <source>
        <dbReference type="Proteomes" id="UP001193389"/>
    </source>
</evidence>